<dbReference type="SMART" id="SM01321">
    <property type="entry name" value="Y1_Tnp"/>
    <property type="match status" value="1"/>
</dbReference>
<dbReference type="AlphaFoldDB" id="A0A0H4T6G6"/>
<dbReference type="InterPro" id="IPR036515">
    <property type="entry name" value="Transposase_17_sf"/>
</dbReference>
<feature type="domain" description="Transposase IS200-like" evidence="1">
    <location>
        <begin position="1"/>
        <end position="92"/>
    </location>
</feature>
<name>A0A0H4T6G6_9PROT</name>
<dbReference type="GO" id="GO:0004803">
    <property type="term" value="F:transposase activity"/>
    <property type="evidence" value="ECO:0007669"/>
    <property type="project" value="InterPro"/>
</dbReference>
<dbReference type="EMBL" id="KT007011">
    <property type="protein sequence ID" value="AKQ03356.1"/>
    <property type="molecule type" value="Genomic_DNA"/>
</dbReference>
<accession>A0A0H4T6G6</accession>
<dbReference type="SUPFAM" id="SSF143422">
    <property type="entry name" value="Transposase IS200-like"/>
    <property type="match status" value="1"/>
</dbReference>
<dbReference type="InterPro" id="IPR002686">
    <property type="entry name" value="Transposase_17"/>
</dbReference>
<organism evidence="2">
    <name type="scientific">uncultured beta proteobacterium Rifle_16ft_4_minimus_37916</name>
    <dbReference type="NCBI Taxonomy" id="1665169"/>
    <lineage>
        <taxon>Bacteria</taxon>
        <taxon>Pseudomonadati</taxon>
        <taxon>Pseudomonadota</taxon>
        <taxon>Betaproteobacteria</taxon>
        <taxon>Nitrosomonadales</taxon>
        <taxon>Nitrosomonadaceae</taxon>
        <taxon>environmental samples</taxon>
    </lineage>
</organism>
<evidence type="ECO:0000259" key="1">
    <source>
        <dbReference type="SMART" id="SM01321"/>
    </source>
</evidence>
<dbReference type="GO" id="GO:0006313">
    <property type="term" value="P:DNA transposition"/>
    <property type="evidence" value="ECO:0007669"/>
    <property type="project" value="InterPro"/>
</dbReference>
<proteinExistence type="predicted"/>
<sequence length="143" mass="16983">MANHPFEIDAFVLLPDHVHCIWTLPPDDGDYAMRWNIVKRLVSQATRNDIVPLLSASSIKRKELGLWQRRFWEHQIRDDDDFARHVDYIHWNPMKHGYVSRVVDWPYSSFHQYLRNGVYPENWAGTAECDRAHSARCDFGEME</sequence>
<evidence type="ECO:0000313" key="2">
    <source>
        <dbReference type="EMBL" id="AKQ03356.1"/>
    </source>
</evidence>
<dbReference type="PANTHER" id="PTHR36966:SF1">
    <property type="entry name" value="REP-ASSOCIATED TYROSINE TRANSPOSASE"/>
    <property type="match status" value="1"/>
</dbReference>
<dbReference type="NCBIfam" id="NF047646">
    <property type="entry name" value="REP_Tyr_transpos"/>
    <property type="match status" value="1"/>
</dbReference>
<dbReference type="InterPro" id="IPR052715">
    <property type="entry name" value="RAYT_transposase"/>
</dbReference>
<reference evidence="2" key="1">
    <citation type="journal article" date="2015" name="ISME J.">
        <title>Aquifer environment selects for microbial species cohorts in sediment and groundwater.</title>
        <authorList>
            <person name="Hug L.A."/>
            <person name="Thomas B.C."/>
            <person name="Brown C.T."/>
            <person name="Frischkorn K.R."/>
            <person name="Williams K.H."/>
            <person name="Tringe S.G."/>
            <person name="Banfield J.F."/>
        </authorList>
    </citation>
    <scope>NUCLEOTIDE SEQUENCE</scope>
</reference>
<dbReference type="GO" id="GO:0043565">
    <property type="term" value="F:sequence-specific DNA binding"/>
    <property type="evidence" value="ECO:0007669"/>
    <property type="project" value="TreeGrafter"/>
</dbReference>
<dbReference type="PANTHER" id="PTHR36966">
    <property type="entry name" value="REP-ASSOCIATED TYROSINE TRANSPOSASE"/>
    <property type="match status" value="1"/>
</dbReference>
<protein>
    <recommendedName>
        <fullName evidence="1">Transposase IS200-like domain-containing protein</fullName>
    </recommendedName>
</protein>
<dbReference type="Gene3D" id="3.30.70.1290">
    <property type="entry name" value="Transposase IS200-like"/>
    <property type="match status" value="1"/>
</dbReference>